<dbReference type="HAMAP" id="MF_01309_B">
    <property type="entry name" value="Ribosomal_uS3_B"/>
    <property type="match status" value="1"/>
</dbReference>
<evidence type="ECO:0000256" key="7">
    <source>
        <dbReference type="ARBA" id="ARBA00035257"/>
    </source>
</evidence>
<dbReference type="PROSITE" id="PS00548">
    <property type="entry name" value="RIBOSOMAL_S3"/>
    <property type="match status" value="1"/>
</dbReference>
<comment type="similarity">
    <text evidence="1 8 9">Belongs to the universal ribosomal protein uS3 family.</text>
</comment>
<dbReference type="Gene3D" id="3.30.1140.32">
    <property type="entry name" value="Ribosomal protein S3, C-terminal domain"/>
    <property type="match status" value="1"/>
</dbReference>
<keyword evidence="3 8" id="KW-0694">RNA-binding</keyword>
<dbReference type="EMBL" id="KJ947870">
    <property type="protein sequence ID" value="AJW30809.1"/>
    <property type="molecule type" value="Genomic_DNA"/>
</dbReference>
<reference evidence="12" key="1">
    <citation type="submission" date="2014-06" db="EMBL/GenBank/DDBJ databases">
        <authorList>
            <person name="Berube P.M."/>
        </authorList>
    </citation>
    <scope>NUCLEOTIDE SEQUENCE</scope>
    <source>
        <strain evidence="12">P0902-H212</strain>
    </source>
</reference>
<dbReference type="AlphaFoldDB" id="A0A0D5A319"/>
<dbReference type="InterPro" id="IPR004044">
    <property type="entry name" value="KH_dom_type_2"/>
</dbReference>
<feature type="domain" description="KH type-2" evidence="11">
    <location>
        <begin position="39"/>
        <end position="110"/>
    </location>
</feature>
<dbReference type="PANTHER" id="PTHR11760:SF19">
    <property type="entry name" value="SMALL RIBOSOMAL SUBUNIT PROTEIN US3C"/>
    <property type="match status" value="1"/>
</dbReference>
<evidence type="ECO:0000259" key="11">
    <source>
        <dbReference type="PROSITE" id="PS50823"/>
    </source>
</evidence>
<dbReference type="SUPFAM" id="SSF54821">
    <property type="entry name" value="Ribosomal protein S3 C-terminal domain"/>
    <property type="match status" value="1"/>
</dbReference>
<keyword evidence="5 8" id="KW-0687">Ribonucleoprotein</keyword>
<accession>A0A0D5A319</accession>
<dbReference type="CDD" id="cd02412">
    <property type="entry name" value="KH-II_30S_S3"/>
    <property type="match status" value="1"/>
</dbReference>
<dbReference type="InterPro" id="IPR009019">
    <property type="entry name" value="KH_sf_prok-type"/>
</dbReference>
<evidence type="ECO:0000256" key="9">
    <source>
        <dbReference type="RuleBase" id="RU003624"/>
    </source>
</evidence>
<dbReference type="InterPro" id="IPR036419">
    <property type="entry name" value="Ribosomal_S3_C_sf"/>
</dbReference>
<dbReference type="InterPro" id="IPR015946">
    <property type="entry name" value="KH_dom-like_a/b"/>
</dbReference>
<dbReference type="Pfam" id="PF00189">
    <property type="entry name" value="Ribosomal_S3_C"/>
    <property type="match status" value="1"/>
</dbReference>
<dbReference type="InterPro" id="IPR005704">
    <property type="entry name" value="Ribosomal_uS3_bac-typ"/>
</dbReference>
<proteinExistence type="inferred from homology"/>
<dbReference type="GO" id="GO:0006412">
    <property type="term" value="P:translation"/>
    <property type="evidence" value="ECO:0007669"/>
    <property type="project" value="UniProtKB-UniRule"/>
</dbReference>
<feature type="compositionally biased region" description="Basic and acidic residues" evidence="10">
    <location>
        <begin position="234"/>
        <end position="244"/>
    </location>
</feature>
<evidence type="ECO:0000256" key="1">
    <source>
        <dbReference type="ARBA" id="ARBA00010761"/>
    </source>
</evidence>
<evidence type="ECO:0000256" key="5">
    <source>
        <dbReference type="ARBA" id="ARBA00023274"/>
    </source>
</evidence>
<dbReference type="InterPro" id="IPR004087">
    <property type="entry name" value="KH_dom"/>
</dbReference>
<comment type="function">
    <text evidence="6 8">Binds the lower part of the 30S subunit head. Binds mRNA in the 70S ribosome, positioning it for translation.</text>
</comment>
<evidence type="ECO:0000256" key="10">
    <source>
        <dbReference type="SAM" id="MobiDB-lite"/>
    </source>
</evidence>
<dbReference type="GO" id="GO:0019843">
    <property type="term" value="F:rRNA binding"/>
    <property type="evidence" value="ECO:0007669"/>
    <property type="project" value="UniProtKB-UniRule"/>
</dbReference>
<dbReference type="GO" id="GO:0022627">
    <property type="term" value="C:cytosolic small ribosomal subunit"/>
    <property type="evidence" value="ECO:0007669"/>
    <property type="project" value="TreeGrafter"/>
</dbReference>
<evidence type="ECO:0000256" key="3">
    <source>
        <dbReference type="ARBA" id="ARBA00022884"/>
    </source>
</evidence>
<gene>
    <name evidence="8" type="primary">rpsC</name>
    <name evidence="8" type="synonym">rps3</name>
    <name evidence="12" type="ORF">FA02_0546</name>
</gene>
<evidence type="ECO:0000256" key="4">
    <source>
        <dbReference type="ARBA" id="ARBA00022980"/>
    </source>
</evidence>
<keyword evidence="4 8" id="KW-0689">Ribosomal protein</keyword>
<organism evidence="12">
    <name type="scientific">Prochlorococcus marinus str. P0902-H212</name>
    <dbReference type="NCBI Taxonomy" id="1620696"/>
    <lineage>
        <taxon>Bacteria</taxon>
        <taxon>Bacillati</taxon>
        <taxon>Cyanobacteriota</taxon>
        <taxon>Cyanophyceae</taxon>
        <taxon>Synechococcales</taxon>
        <taxon>Prochlorococcaceae</taxon>
        <taxon>Prochlorococcus</taxon>
    </lineage>
</organism>
<name>A0A0D5A319_PROMR</name>
<dbReference type="FunFam" id="3.30.300.20:FF:000001">
    <property type="entry name" value="30S ribosomal protein S3"/>
    <property type="match status" value="1"/>
</dbReference>
<dbReference type="InterPro" id="IPR018280">
    <property type="entry name" value="Ribosomal_uS3_CS"/>
</dbReference>
<dbReference type="PANTHER" id="PTHR11760">
    <property type="entry name" value="30S/40S RIBOSOMAL PROTEIN S3"/>
    <property type="match status" value="1"/>
</dbReference>
<dbReference type="Pfam" id="PF07650">
    <property type="entry name" value="KH_2"/>
    <property type="match status" value="1"/>
</dbReference>
<keyword evidence="2 8" id="KW-0699">rRNA-binding</keyword>
<dbReference type="NCBIfam" id="TIGR01009">
    <property type="entry name" value="rpsC_bact"/>
    <property type="match status" value="1"/>
</dbReference>
<evidence type="ECO:0000256" key="6">
    <source>
        <dbReference type="ARBA" id="ARBA00024998"/>
    </source>
</evidence>
<evidence type="ECO:0000256" key="2">
    <source>
        <dbReference type="ARBA" id="ARBA00022730"/>
    </source>
</evidence>
<dbReference type="Gene3D" id="3.30.300.20">
    <property type="match status" value="1"/>
</dbReference>
<sequence length="244" mass="27513">MGHKIHPTGIRLGITQEHRSKWYAPSKTYPLLLQEDDRIRTFIKKKYGAAGISDVLIARKADQLEVELKTARPGVIVGRQGSGIEELRSGIQKTIGDRNRQVRINVVEVEKVDADAYLLAEYIAQQLEKRVAFRRTIRMAVQRAQRAGVLGLKIQVGGRLNGAEIARSEWTREGRVPLHTLRAEIDYATKVASTTYGVLGIKVWVFKGEVLPKEEQPLPVGSSPRRSRGNRRPQQFEDRSNEAK</sequence>
<comment type="subunit">
    <text evidence="8">Part of the 30S ribosomal subunit. Forms a tight complex with proteins S10 and S14.</text>
</comment>
<protein>
    <recommendedName>
        <fullName evidence="7 8">Small ribosomal subunit protein uS3</fullName>
    </recommendedName>
</protein>
<dbReference type="GO" id="GO:0003735">
    <property type="term" value="F:structural constituent of ribosome"/>
    <property type="evidence" value="ECO:0007669"/>
    <property type="project" value="InterPro"/>
</dbReference>
<feature type="region of interest" description="Disordered" evidence="10">
    <location>
        <begin position="214"/>
        <end position="244"/>
    </location>
</feature>
<dbReference type="SUPFAM" id="SSF54814">
    <property type="entry name" value="Prokaryotic type KH domain (KH-domain type II)"/>
    <property type="match status" value="1"/>
</dbReference>
<dbReference type="InterPro" id="IPR001351">
    <property type="entry name" value="Ribosomal_uS3_C"/>
</dbReference>
<dbReference type="InterPro" id="IPR057258">
    <property type="entry name" value="Ribosomal_uS3"/>
</dbReference>
<evidence type="ECO:0000313" key="12">
    <source>
        <dbReference type="EMBL" id="AJW30809.1"/>
    </source>
</evidence>
<evidence type="ECO:0000256" key="8">
    <source>
        <dbReference type="HAMAP-Rule" id="MF_01309"/>
    </source>
</evidence>
<dbReference type="GO" id="GO:0003729">
    <property type="term" value="F:mRNA binding"/>
    <property type="evidence" value="ECO:0007669"/>
    <property type="project" value="UniProtKB-UniRule"/>
</dbReference>
<dbReference type="SMART" id="SM00322">
    <property type="entry name" value="KH"/>
    <property type="match status" value="1"/>
</dbReference>
<dbReference type="PROSITE" id="PS50823">
    <property type="entry name" value="KH_TYPE_2"/>
    <property type="match status" value="1"/>
</dbReference>